<organism evidence="1 2">
    <name type="scientific">Clonostachys rosea f. rosea IK726</name>
    <dbReference type="NCBI Taxonomy" id="1349383"/>
    <lineage>
        <taxon>Eukaryota</taxon>
        <taxon>Fungi</taxon>
        <taxon>Dikarya</taxon>
        <taxon>Ascomycota</taxon>
        <taxon>Pezizomycotina</taxon>
        <taxon>Sordariomycetes</taxon>
        <taxon>Hypocreomycetidae</taxon>
        <taxon>Hypocreales</taxon>
        <taxon>Bionectriaceae</taxon>
        <taxon>Clonostachys</taxon>
    </lineage>
</organism>
<comment type="caution">
    <text evidence="1">The sequence shown here is derived from an EMBL/GenBank/DDBJ whole genome shotgun (WGS) entry which is preliminary data.</text>
</comment>
<keyword evidence="2" id="KW-1185">Reference proteome</keyword>
<dbReference type="Proteomes" id="UP000836387">
    <property type="component" value="Unassembled WGS sequence"/>
</dbReference>
<accession>A0ACA9U7I0</accession>
<reference evidence="1" key="2">
    <citation type="submission" date="2021-10" db="EMBL/GenBank/DDBJ databases">
        <authorList>
            <person name="Piombo E."/>
        </authorList>
    </citation>
    <scope>NUCLEOTIDE SEQUENCE</scope>
</reference>
<name>A0ACA9U7I0_BIOOC</name>
<reference evidence="1" key="1">
    <citation type="submission" date="2020-04" db="EMBL/GenBank/DDBJ databases">
        <authorList>
            <person name="Broberg M."/>
        </authorList>
    </citation>
    <scope>NUCLEOTIDE SEQUENCE</scope>
</reference>
<evidence type="ECO:0000313" key="1">
    <source>
        <dbReference type="EMBL" id="CAG9949118.1"/>
    </source>
</evidence>
<dbReference type="EMBL" id="CADEHS020000055">
    <property type="protein sequence ID" value="CAG9949118.1"/>
    <property type="molecule type" value="Genomic_DNA"/>
</dbReference>
<gene>
    <name evidence="1" type="ORF">CRV2_00014422</name>
</gene>
<protein>
    <submittedName>
        <fullName evidence="1">Uncharacterized protein</fullName>
    </submittedName>
</protein>
<sequence>MTRLPTTTPIAIPAHGRREVGRRAPVGLAGVLGTASHKGGIIVGAGIEYVLGGIAEAALGLELAVVQFVEGCVAQVFRGTVAVVRFAGIESAAADELDWFVLADIE</sequence>
<evidence type="ECO:0000313" key="2">
    <source>
        <dbReference type="Proteomes" id="UP000836387"/>
    </source>
</evidence>
<feature type="non-terminal residue" evidence="1">
    <location>
        <position position="106"/>
    </location>
</feature>
<proteinExistence type="predicted"/>